<evidence type="ECO:0000259" key="1">
    <source>
        <dbReference type="Pfam" id="PF24626"/>
    </source>
</evidence>
<accession>A0A4U5QCX3</accession>
<protein>
    <recommendedName>
        <fullName evidence="1">Tf2-1-like SH3-like domain-containing protein</fullName>
    </recommendedName>
</protein>
<gene>
    <name evidence="2" type="ORF">D5086_0000119440</name>
</gene>
<evidence type="ECO:0000313" key="2">
    <source>
        <dbReference type="EMBL" id="TKS06747.1"/>
    </source>
</evidence>
<dbReference type="EMBL" id="RCHU01000338">
    <property type="protein sequence ID" value="TKS06747.1"/>
    <property type="molecule type" value="Genomic_DNA"/>
</dbReference>
<dbReference type="Pfam" id="PF24626">
    <property type="entry name" value="SH3_Tf2-1"/>
    <property type="match status" value="1"/>
</dbReference>
<sequence length="167" mass="18856">MADRIKSIQEEARQNFEASNAKYKTTTDKKRRVQTFQEGDLVMVYLCKGRQHVGAYNKLKDKKYGPFQILQKINDNVYVVNLPAEMAISPPFNVADLYEYHPLDMTSSHLTHSGLSSFYAGETDAEQSTGGEEEQIAGNNINTEKSRTAVTIGVFFQQIATLFRSPH</sequence>
<feature type="domain" description="Tf2-1-like SH3-like" evidence="1">
    <location>
        <begin position="39"/>
        <end position="101"/>
    </location>
</feature>
<dbReference type="STRING" id="43335.A0A4U5QCX3"/>
<name>A0A4U5QCX3_POPAL</name>
<dbReference type="InterPro" id="IPR056924">
    <property type="entry name" value="SH3_Tf2-1"/>
</dbReference>
<dbReference type="AlphaFoldDB" id="A0A4U5QCX3"/>
<comment type="caution">
    <text evidence="2">The sequence shown here is derived from an EMBL/GenBank/DDBJ whole genome shotgun (WGS) entry which is preliminary data.</text>
</comment>
<organism evidence="2">
    <name type="scientific">Populus alba</name>
    <name type="common">White poplar</name>
    <dbReference type="NCBI Taxonomy" id="43335"/>
    <lineage>
        <taxon>Eukaryota</taxon>
        <taxon>Viridiplantae</taxon>
        <taxon>Streptophyta</taxon>
        <taxon>Embryophyta</taxon>
        <taxon>Tracheophyta</taxon>
        <taxon>Spermatophyta</taxon>
        <taxon>Magnoliopsida</taxon>
        <taxon>eudicotyledons</taxon>
        <taxon>Gunneridae</taxon>
        <taxon>Pentapetalae</taxon>
        <taxon>rosids</taxon>
        <taxon>fabids</taxon>
        <taxon>Malpighiales</taxon>
        <taxon>Salicaceae</taxon>
        <taxon>Saliceae</taxon>
        <taxon>Populus</taxon>
    </lineage>
</organism>
<proteinExistence type="predicted"/>
<reference evidence="2" key="1">
    <citation type="submission" date="2018-10" db="EMBL/GenBank/DDBJ databases">
        <title>Population genomic analysis revealed the cold adaptation of white poplar.</title>
        <authorList>
            <person name="Liu Y.-J."/>
        </authorList>
    </citation>
    <scope>NUCLEOTIDE SEQUENCE [LARGE SCALE GENOMIC DNA]</scope>
    <source>
        <strain evidence="2">PAL-ZL1</strain>
    </source>
</reference>